<keyword evidence="6" id="KW-0653">Protein transport</keyword>
<evidence type="ECO:0000256" key="7">
    <source>
        <dbReference type="ARBA" id="ARBA00022989"/>
    </source>
</evidence>
<dbReference type="AlphaFoldDB" id="A0ABD3RV83"/>
<comment type="caution">
    <text evidence="13">The sequence shown here is derived from an EMBL/GenBank/DDBJ whole genome shotgun (WGS) entry which is preliminary data.</text>
</comment>
<evidence type="ECO:0000256" key="9">
    <source>
        <dbReference type="ARBA" id="ARBA00023128"/>
    </source>
</evidence>
<keyword evidence="8" id="KW-0811">Translocation</keyword>
<evidence type="ECO:0000256" key="10">
    <source>
        <dbReference type="ARBA" id="ARBA00023136"/>
    </source>
</evidence>
<keyword evidence="10 12" id="KW-0472">Membrane</keyword>
<keyword evidence="9" id="KW-0496">Mitochondrion</keyword>
<dbReference type="GO" id="GO:0005743">
    <property type="term" value="C:mitochondrial inner membrane"/>
    <property type="evidence" value="ECO:0007669"/>
    <property type="project" value="UniProtKB-SubCell"/>
</dbReference>
<evidence type="ECO:0000313" key="13">
    <source>
        <dbReference type="EMBL" id="KAL3816122.1"/>
    </source>
</evidence>
<organism evidence="13 14">
    <name type="scientific">Cyclostephanos tholiformis</name>
    <dbReference type="NCBI Taxonomy" id="382380"/>
    <lineage>
        <taxon>Eukaryota</taxon>
        <taxon>Sar</taxon>
        <taxon>Stramenopiles</taxon>
        <taxon>Ochrophyta</taxon>
        <taxon>Bacillariophyta</taxon>
        <taxon>Coscinodiscophyceae</taxon>
        <taxon>Thalassiosirophycidae</taxon>
        <taxon>Stephanodiscales</taxon>
        <taxon>Stephanodiscaceae</taxon>
        <taxon>Cyclostephanos</taxon>
    </lineage>
</organism>
<feature type="transmembrane region" description="Helical" evidence="12">
    <location>
        <begin position="112"/>
        <end position="134"/>
    </location>
</feature>
<evidence type="ECO:0000256" key="11">
    <source>
        <dbReference type="SAM" id="MobiDB-lite"/>
    </source>
</evidence>
<evidence type="ECO:0000256" key="3">
    <source>
        <dbReference type="ARBA" id="ARBA00022448"/>
    </source>
</evidence>
<dbReference type="GO" id="GO:0015031">
    <property type="term" value="P:protein transport"/>
    <property type="evidence" value="ECO:0007669"/>
    <property type="project" value="UniProtKB-KW"/>
</dbReference>
<dbReference type="Pfam" id="PF02466">
    <property type="entry name" value="Tim17"/>
    <property type="match status" value="1"/>
</dbReference>
<feature type="compositionally biased region" description="Gly residues" evidence="11">
    <location>
        <begin position="185"/>
        <end position="197"/>
    </location>
</feature>
<protein>
    <submittedName>
        <fullName evidence="13">Uncharacterized protein</fullName>
    </submittedName>
</protein>
<dbReference type="PANTHER" id="PTHR10485">
    <property type="entry name" value="MITOCHONDRIAL IMPORT INNER MEMBRANE TRANSLOCASE SUBUNIT TIM-17"/>
    <property type="match status" value="1"/>
</dbReference>
<evidence type="ECO:0000256" key="2">
    <source>
        <dbReference type="ARBA" id="ARBA00008444"/>
    </source>
</evidence>
<accession>A0ABD3RV83</accession>
<name>A0ABD3RV83_9STRA</name>
<dbReference type="EMBL" id="JALLPB020000164">
    <property type="protein sequence ID" value="KAL3816122.1"/>
    <property type="molecule type" value="Genomic_DNA"/>
</dbReference>
<evidence type="ECO:0000256" key="12">
    <source>
        <dbReference type="SAM" id="Phobius"/>
    </source>
</evidence>
<reference evidence="13 14" key="1">
    <citation type="submission" date="2024-10" db="EMBL/GenBank/DDBJ databases">
        <title>Updated reference genomes for cyclostephanoid diatoms.</title>
        <authorList>
            <person name="Roberts W.R."/>
            <person name="Alverson A.J."/>
        </authorList>
    </citation>
    <scope>NUCLEOTIDE SEQUENCE [LARGE SCALE GENOMIC DNA]</scope>
    <source>
        <strain evidence="13 14">AJA228-03</strain>
    </source>
</reference>
<evidence type="ECO:0000256" key="5">
    <source>
        <dbReference type="ARBA" id="ARBA00022792"/>
    </source>
</evidence>
<keyword evidence="5" id="KW-0999">Mitochondrion inner membrane</keyword>
<comment type="subcellular location">
    <subcellularLocation>
        <location evidence="1">Mitochondrion inner membrane</location>
        <topology evidence="1">Multi-pass membrane protein</topology>
    </subcellularLocation>
</comment>
<keyword evidence="7 12" id="KW-1133">Transmembrane helix</keyword>
<proteinExistence type="inferred from homology"/>
<evidence type="ECO:0000313" key="14">
    <source>
        <dbReference type="Proteomes" id="UP001530377"/>
    </source>
</evidence>
<dbReference type="Proteomes" id="UP001530377">
    <property type="component" value="Unassembled WGS sequence"/>
</dbReference>
<keyword evidence="14" id="KW-1185">Reference proteome</keyword>
<evidence type="ECO:0000256" key="4">
    <source>
        <dbReference type="ARBA" id="ARBA00022692"/>
    </source>
</evidence>
<dbReference type="PANTHER" id="PTHR10485:SF0">
    <property type="entry name" value="AT05822P-RELATED"/>
    <property type="match status" value="1"/>
</dbReference>
<evidence type="ECO:0000256" key="1">
    <source>
        <dbReference type="ARBA" id="ARBA00004448"/>
    </source>
</evidence>
<sequence>MRNSSIADRDPCPYRIIEDIGGAFAFGAIGGGIWHLGKGAFQSPKGARLSGALGNCAARAPVMGGQFAVWGGLFACCDCSLSAIRQKEDPWNSIMSGAATGGILAARAGPRAMASAAVVGGVILALIEGMGIWMNNYFSMPPPGMEDPNAMAIGPPANDVTAPPISGGLGMIPTGLKRSSNTSLGSGGGMISVGGGEGEGEQQRFDSGGYETTFSMGSASSSEGDKASGWWPFSGSSS</sequence>
<feature type="compositionally biased region" description="Polar residues" evidence="11">
    <location>
        <begin position="210"/>
        <end position="222"/>
    </location>
</feature>
<comment type="similarity">
    <text evidence="2">Belongs to the Tim17/Tim22/Tim23 family.</text>
</comment>
<keyword evidence="3" id="KW-0813">Transport</keyword>
<keyword evidence="4 12" id="KW-0812">Transmembrane</keyword>
<evidence type="ECO:0000256" key="6">
    <source>
        <dbReference type="ARBA" id="ARBA00022927"/>
    </source>
</evidence>
<evidence type="ECO:0000256" key="8">
    <source>
        <dbReference type="ARBA" id="ARBA00023010"/>
    </source>
</evidence>
<feature type="region of interest" description="Disordered" evidence="11">
    <location>
        <begin position="182"/>
        <end position="238"/>
    </location>
</feature>
<gene>
    <name evidence="13" type="ORF">ACHAXA_011619</name>
</gene>